<keyword evidence="1" id="KW-0812">Transmembrane</keyword>
<dbReference type="EMBL" id="JBHSKG010000008">
    <property type="protein sequence ID" value="MFC5139825.1"/>
    <property type="molecule type" value="Genomic_DNA"/>
</dbReference>
<organism evidence="2 3">
    <name type="scientific">Actinomycetospora rhizophila</name>
    <dbReference type="NCBI Taxonomy" id="1416876"/>
    <lineage>
        <taxon>Bacteria</taxon>
        <taxon>Bacillati</taxon>
        <taxon>Actinomycetota</taxon>
        <taxon>Actinomycetes</taxon>
        <taxon>Pseudonocardiales</taxon>
        <taxon>Pseudonocardiaceae</taxon>
        <taxon>Actinomycetospora</taxon>
    </lineage>
</organism>
<evidence type="ECO:0000256" key="1">
    <source>
        <dbReference type="SAM" id="Phobius"/>
    </source>
</evidence>
<evidence type="ECO:0000313" key="3">
    <source>
        <dbReference type="Proteomes" id="UP001596175"/>
    </source>
</evidence>
<sequence>MTAVLRTPRAVLVDLLVAVLVVECVAVLVRGAGLLVTDARGVAGLGLGLGLAAALASVSLVPLGTPTLVIAGGLTFVVGVAALIWGPVATLGPVLAAVFVAGVVVCWLLTVVALRADRARHDAGKVRS</sequence>
<keyword evidence="1" id="KW-1133">Transmembrane helix</keyword>
<name>A0ABV9ZFA3_9PSEU</name>
<keyword evidence="1" id="KW-0472">Membrane</keyword>
<keyword evidence="3" id="KW-1185">Reference proteome</keyword>
<reference evidence="3" key="1">
    <citation type="journal article" date="2019" name="Int. J. Syst. Evol. Microbiol.">
        <title>The Global Catalogue of Microorganisms (GCM) 10K type strain sequencing project: providing services to taxonomists for standard genome sequencing and annotation.</title>
        <authorList>
            <consortium name="The Broad Institute Genomics Platform"/>
            <consortium name="The Broad Institute Genome Sequencing Center for Infectious Disease"/>
            <person name="Wu L."/>
            <person name="Ma J."/>
        </authorList>
    </citation>
    <scope>NUCLEOTIDE SEQUENCE [LARGE SCALE GENOMIC DNA]</scope>
    <source>
        <strain evidence="3">XZYJ18</strain>
    </source>
</reference>
<accession>A0ABV9ZFA3</accession>
<gene>
    <name evidence="2" type="ORF">ACFPK1_16410</name>
</gene>
<evidence type="ECO:0008006" key="4">
    <source>
        <dbReference type="Google" id="ProtNLM"/>
    </source>
</evidence>
<proteinExistence type="predicted"/>
<comment type="caution">
    <text evidence="2">The sequence shown here is derived from an EMBL/GenBank/DDBJ whole genome shotgun (WGS) entry which is preliminary data.</text>
</comment>
<dbReference type="Proteomes" id="UP001596175">
    <property type="component" value="Unassembled WGS sequence"/>
</dbReference>
<feature type="transmembrane region" description="Helical" evidence="1">
    <location>
        <begin position="42"/>
        <end position="61"/>
    </location>
</feature>
<protein>
    <recommendedName>
        <fullName evidence="4">Integral membrane protein</fullName>
    </recommendedName>
</protein>
<feature type="transmembrane region" description="Helical" evidence="1">
    <location>
        <begin position="12"/>
        <end position="36"/>
    </location>
</feature>
<dbReference type="RefSeq" id="WP_378022007.1">
    <property type="nucleotide sequence ID" value="NZ_JBHSKG010000008.1"/>
</dbReference>
<evidence type="ECO:0000313" key="2">
    <source>
        <dbReference type="EMBL" id="MFC5139825.1"/>
    </source>
</evidence>
<feature type="transmembrane region" description="Helical" evidence="1">
    <location>
        <begin position="68"/>
        <end position="88"/>
    </location>
</feature>
<feature type="transmembrane region" description="Helical" evidence="1">
    <location>
        <begin position="94"/>
        <end position="114"/>
    </location>
</feature>